<dbReference type="AlphaFoldDB" id="A0A8K0V120"/>
<dbReference type="InterPro" id="IPR011989">
    <property type="entry name" value="ARM-like"/>
</dbReference>
<dbReference type="OrthoDB" id="19224at2759"/>
<reference evidence="3" key="1">
    <citation type="journal article" date="2021" name="New Phytol.">
        <title>Evolutionary innovations through gain and loss of genes in the ectomycorrhizal Boletales.</title>
        <authorList>
            <person name="Wu G."/>
            <person name="Miyauchi S."/>
            <person name="Morin E."/>
            <person name="Kuo A."/>
            <person name="Drula E."/>
            <person name="Varga T."/>
            <person name="Kohler A."/>
            <person name="Feng B."/>
            <person name="Cao Y."/>
            <person name="Lipzen A."/>
            <person name="Daum C."/>
            <person name="Hundley H."/>
            <person name="Pangilinan J."/>
            <person name="Johnson J."/>
            <person name="Barry K."/>
            <person name="LaButti K."/>
            <person name="Ng V."/>
            <person name="Ahrendt S."/>
            <person name="Min B."/>
            <person name="Choi I.G."/>
            <person name="Park H."/>
            <person name="Plett J.M."/>
            <person name="Magnuson J."/>
            <person name="Spatafora J.W."/>
            <person name="Nagy L.G."/>
            <person name="Henrissat B."/>
            <person name="Grigoriev I.V."/>
            <person name="Yang Z.L."/>
            <person name="Xu J."/>
            <person name="Martin F.M."/>
        </authorList>
    </citation>
    <scope>NUCLEOTIDE SEQUENCE</scope>
    <source>
        <strain evidence="3">KKN 215</strain>
    </source>
</reference>
<dbReference type="Gene3D" id="1.25.10.10">
    <property type="entry name" value="Leucine-rich Repeat Variant"/>
    <property type="match status" value="1"/>
</dbReference>
<dbReference type="InterPro" id="IPR008383">
    <property type="entry name" value="API5"/>
</dbReference>
<evidence type="ECO:0000256" key="2">
    <source>
        <dbReference type="ARBA" id="ARBA00022703"/>
    </source>
</evidence>
<dbReference type="Pfam" id="PF05918">
    <property type="entry name" value="API5"/>
    <property type="match status" value="1"/>
</dbReference>
<comment type="similarity">
    <text evidence="1">Belongs to the API5 family.</text>
</comment>
<dbReference type="GO" id="GO:0003723">
    <property type="term" value="F:RNA binding"/>
    <property type="evidence" value="ECO:0007669"/>
    <property type="project" value="TreeGrafter"/>
</dbReference>
<sequence length="414" mass="46189">MDDRDERQQLDELRALLKRAEKTPAKTAAVRKEALKRLIEVVHSPYTSLKTLAASNFRLFIKDFPELEDDAINAVYDLCEDSVAKVRIDGYYAIISVSKEQKKWVKRNADVLVQLLQSDEPEEVVVVKKALIEHLDMDPVVTLGVLCDQIAPLSQDWDEEDQVTRDRLRSLVLAFLTGEAHRAITERHAHTPGSPAEEVLVTGILKGIPKLPHTDVDLAVKELLLSLSSFSQYSSRGAELLEVVLEAAKSSLKAEVASGVSNPPVPNTSYFLGLASFISVEKRVAKPDILLRFYCTSVVSRVILMRLPEVAKASILSGIADSLIACDEITRSGDFSKEEMTKLRKQVVDTCVVLLPCFASITSSGKRPWKSCRVLLQECSQVCSIFLSLSASHLGVRHSERHRVGQSHRHWWRV</sequence>
<dbReference type="PANTHER" id="PTHR12758:SF19">
    <property type="entry name" value="APOPTOSIS INHIBITOR 5"/>
    <property type="match status" value="1"/>
</dbReference>
<evidence type="ECO:0000256" key="1">
    <source>
        <dbReference type="ARBA" id="ARBA00009515"/>
    </source>
</evidence>
<gene>
    <name evidence="3" type="ORF">BXZ70DRAFT_884990</name>
</gene>
<evidence type="ECO:0000313" key="3">
    <source>
        <dbReference type="EMBL" id="KAH8107682.1"/>
    </source>
</evidence>
<dbReference type="PANTHER" id="PTHR12758">
    <property type="entry name" value="APOPTOSIS INHIBITOR 5-RELATED"/>
    <property type="match status" value="1"/>
</dbReference>
<dbReference type="GO" id="GO:0005634">
    <property type="term" value="C:nucleus"/>
    <property type="evidence" value="ECO:0007669"/>
    <property type="project" value="TreeGrafter"/>
</dbReference>
<keyword evidence="4" id="KW-1185">Reference proteome</keyword>
<proteinExistence type="inferred from homology"/>
<dbReference type="GO" id="GO:0006915">
    <property type="term" value="P:apoptotic process"/>
    <property type="evidence" value="ECO:0007669"/>
    <property type="project" value="UniProtKB-KW"/>
</dbReference>
<dbReference type="InterPro" id="IPR016024">
    <property type="entry name" value="ARM-type_fold"/>
</dbReference>
<organism evidence="3 4">
    <name type="scientific">Cristinia sonorae</name>
    <dbReference type="NCBI Taxonomy" id="1940300"/>
    <lineage>
        <taxon>Eukaryota</taxon>
        <taxon>Fungi</taxon>
        <taxon>Dikarya</taxon>
        <taxon>Basidiomycota</taxon>
        <taxon>Agaricomycotina</taxon>
        <taxon>Agaricomycetes</taxon>
        <taxon>Agaricomycetidae</taxon>
        <taxon>Agaricales</taxon>
        <taxon>Pleurotineae</taxon>
        <taxon>Stephanosporaceae</taxon>
        <taxon>Cristinia</taxon>
    </lineage>
</organism>
<comment type="caution">
    <text evidence="3">The sequence shown here is derived from an EMBL/GenBank/DDBJ whole genome shotgun (WGS) entry which is preliminary data.</text>
</comment>
<protein>
    <submittedName>
        <fullName evidence="3">Uncharacterized protein</fullName>
    </submittedName>
</protein>
<dbReference type="GO" id="GO:0043066">
    <property type="term" value="P:negative regulation of apoptotic process"/>
    <property type="evidence" value="ECO:0007669"/>
    <property type="project" value="TreeGrafter"/>
</dbReference>
<dbReference type="Proteomes" id="UP000813824">
    <property type="component" value="Unassembled WGS sequence"/>
</dbReference>
<evidence type="ECO:0000313" key="4">
    <source>
        <dbReference type="Proteomes" id="UP000813824"/>
    </source>
</evidence>
<accession>A0A8K0V120</accession>
<name>A0A8K0V120_9AGAR</name>
<keyword evidence="2" id="KW-0053">Apoptosis</keyword>
<dbReference type="SUPFAM" id="SSF48371">
    <property type="entry name" value="ARM repeat"/>
    <property type="match status" value="1"/>
</dbReference>
<dbReference type="EMBL" id="JAEVFJ010000001">
    <property type="protein sequence ID" value="KAH8107682.1"/>
    <property type="molecule type" value="Genomic_DNA"/>
</dbReference>